<evidence type="ECO:0000256" key="9">
    <source>
        <dbReference type="SAM" id="Phobius"/>
    </source>
</evidence>
<dbReference type="NCBIfam" id="TIGR01620">
    <property type="entry name" value="hyp_HI0043"/>
    <property type="match status" value="1"/>
</dbReference>
<evidence type="ECO:0000256" key="5">
    <source>
        <dbReference type="ARBA" id="ARBA00022692"/>
    </source>
</evidence>
<dbReference type="PANTHER" id="PTHR39342:SF1">
    <property type="entry name" value="UPF0283 MEMBRANE PROTEIN YCJF"/>
    <property type="match status" value="1"/>
</dbReference>
<dbReference type="EMBL" id="LAJE02000363">
    <property type="protein sequence ID" value="OEO28665.1"/>
    <property type="molecule type" value="Genomic_DNA"/>
</dbReference>
<dbReference type="OrthoDB" id="9816060at2"/>
<comment type="subcellular location">
    <subcellularLocation>
        <location evidence="1">Cell inner membrane</location>
        <topology evidence="1">Multi-pass membrane protein</topology>
    </subcellularLocation>
</comment>
<organism evidence="10 11">
    <name type="scientific">Devosia insulae DS-56</name>
    <dbReference type="NCBI Taxonomy" id="1116389"/>
    <lineage>
        <taxon>Bacteria</taxon>
        <taxon>Pseudomonadati</taxon>
        <taxon>Pseudomonadota</taxon>
        <taxon>Alphaproteobacteria</taxon>
        <taxon>Hyphomicrobiales</taxon>
        <taxon>Devosiaceae</taxon>
        <taxon>Devosia</taxon>
    </lineage>
</organism>
<keyword evidence="5 9" id="KW-0812">Transmembrane</keyword>
<reference evidence="10 11" key="1">
    <citation type="journal article" date="2015" name="Genome Announc.">
        <title>Genome Assemblies of Three Soil-Associated Devosia species: D. insulae, D. limi, and D. soli.</title>
        <authorList>
            <person name="Hassan Y.I."/>
            <person name="Lepp D."/>
            <person name="Zhou T."/>
        </authorList>
    </citation>
    <scope>NUCLEOTIDE SEQUENCE [LARGE SCALE GENOMIC DNA]</scope>
    <source>
        <strain evidence="10 11">DS-56</strain>
    </source>
</reference>
<keyword evidence="6 9" id="KW-1133">Transmembrane helix</keyword>
<evidence type="ECO:0000256" key="8">
    <source>
        <dbReference type="SAM" id="MobiDB-lite"/>
    </source>
</evidence>
<dbReference type="RefSeq" id="WP_069912147.1">
    <property type="nucleotide sequence ID" value="NZ_LAJE02000363.1"/>
</dbReference>
<evidence type="ECO:0000256" key="4">
    <source>
        <dbReference type="ARBA" id="ARBA00022519"/>
    </source>
</evidence>
<evidence type="ECO:0000313" key="11">
    <source>
        <dbReference type="Proteomes" id="UP000095463"/>
    </source>
</evidence>
<proteinExistence type="inferred from homology"/>
<keyword evidence="3" id="KW-1003">Cell membrane</keyword>
<evidence type="ECO:0000256" key="6">
    <source>
        <dbReference type="ARBA" id="ARBA00022989"/>
    </source>
</evidence>
<dbReference type="AlphaFoldDB" id="A0A1E5XJA3"/>
<evidence type="ECO:0000256" key="7">
    <source>
        <dbReference type="ARBA" id="ARBA00023136"/>
    </source>
</evidence>
<feature type="transmembrane region" description="Helical" evidence="9">
    <location>
        <begin position="92"/>
        <end position="114"/>
    </location>
</feature>
<dbReference type="Proteomes" id="UP000095463">
    <property type="component" value="Unassembled WGS sequence"/>
</dbReference>
<evidence type="ECO:0000256" key="1">
    <source>
        <dbReference type="ARBA" id="ARBA00004429"/>
    </source>
</evidence>
<dbReference type="PANTHER" id="PTHR39342">
    <property type="entry name" value="UPF0283 MEMBRANE PROTEIN YCJF"/>
    <property type="match status" value="1"/>
</dbReference>
<dbReference type="GO" id="GO:0005886">
    <property type="term" value="C:plasma membrane"/>
    <property type="evidence" value="ECO:0007669"/>
    <property type="project" value="UniProtKB-SubCell"/>
</dbReference>
<dbReference type="InterPro" id="IPR006507">
    <property type="entry name" value="UPF0283"/>
</dbReference>
<feature type="transmembrane region" description="Helical" evidence="9">
    <location>
        <begin position="59"/>
        <end position="80"/>
    </location>
</feature>
<keyword evidence="11" id="KW-1185">Reference proteome</keyword>
<gene>
    <name evidence="10" type="ORF">VW23_004305</name>
</gene>
<protein>
    <submittedName>
        <fullName evidence="10">TIGR01620 family protein</fullName>
    </submittedName>
</protein>
<evidence type="ECO:0000256" key="3">
    <source>
        <dbReference type="ARBA" id="ARBA00022475"/>
    </source>
</evidence>
<keyword evidence="7 9" id="KW-0472">Membrane</keyword>
<evidence type="ECO:0000313" key="10">
    <source>
        <dbReference type="EMBL" id="OEO28665.1"/>
    </source>
</evidence>
<feature type="region of interest" description="Disordered" evidence="8">
    <location>
        <begin position="1"/>
        <end position="23"/>
    </location>
</feature>
<sequence>MKPPFARPVSSSGGAAEEPRRPRVFEPAQAVALPESIEPITDIEVPLDDAVRPPRLLGWVGRVAWIAGGILVSLALGLAAERLIAELFAAQPWLGWVGLGVLAVLVIALLVIIVREVASLLRLRALDQLRHAAIAALASDRNKDGAAITRELLEIYARRPDLARPRDELESNARHVFDGAEHVRLGERLLMAPLDMRARALTAASARRVALVTAVSPRALIDIAFVIFESVRLGGDIARLYGARPGFIGTWRLIGAILAHLAVTGGLVLTDGVVEQLVGQGLAAKLSARLGEGVVNGLMTVRVGIAAMRVVRPLPFEVVKQPMVKDFIPELANVLNAEKK</sequence>
<comment type="similarity">
    <text evidence="2">Belongs to the UPF0283 family.</text>
</comment>
<name>A0A1E5XJA3_9HYPH</name>
<comment type="caution">
    <text evidence="10">The sequence shown here is derived from an EMBL/GenBank/DDBJ whole genome shotgun (WGS) entry which is preliminary data.</text>
</comment>
<accession>A0A1E5XJA3</accession>
<dbReference type="InterPro" id="IPR021147">
    <property type="entry name" value="DUF697"/>
</dbReference>
<evidence type="ECO:0000256" key="2">
    <source>
        <dbReference type="ARBA" id="ARBA00008255"/>
    </source>
</evidence>
<dbReference type="Pfam" id="PF05128">
    <property type="entry name" value="DUF697"/>
    <property type="match status" value="1"/>
</dbReference>
<keyword evidence="4" id="KW-0997">Cell inner membrane</keyword>